<dbReference type="RefSeq" id="XP_030525808.1">
    <property type="nucleotide sequence ID" value="XM_030669948.1"/>
</dbReference>
<name>A0A8B8NUC1_9MYRT</name>
<dbReference type="KEGG" id="rarg:115737680"/>
<sequence length="145" mass="15885">MNISSAITHKSDCFSQCRGWKALVEEIGHNTKDVADSYVDLRKVGIIDRASGPTSPVKNRSIPQHQAPVKINSSGEVAAGKKFGACKRILREHCQQAETAKRQRIVLALPAFPKQAASHNGPGRRGRIEKTLSRMAKSRSRISSL</sequence>
<evidence type="ECO:0000313" key="2">
    <source>
        <dbReference type="Proteomes" id="UP000827889"/>
    </source>
</evidence>
<proteinExistence type="predicted"/>
<reference evidence="3" key="1">
    <citation type="submission" date="2025-08" db="UniProtKB">
        <authorList>
            <consortium name="RefSeq"/>
        </authorList>
    </citation>
    <scope>IDENTIFICATION</scope>
    <source>
        <tissue evidence="3">Leaf</tissue>
    </source>
</reference>
<dbReference type="GeneID" id="115737680"/>
<dbReference type="Proteomes" id="UP000827889">
    <property type="component" value="Chromosome 7"/>
</dbReference>
<feature type="compositionally biased region" description="Polar residues" evidence="1">
    <location>
        <begin position="52"/>
        <end position="64"/>
    </location>
</feature>
<feature type="compositionally biased region" description="Basic residues" evidence="1">
    <location>
        <begin position="136"/>
        <end position="145"/>
    </location>
</feature>
<evidence type="ECO:0000256" key="1">
    <source>
        <dbReference type="SAM" id="MobiDB-lite"/>
    </source>
</evidence>
<feature type="region of interest" description="Disordered" evidence="1">
    <location>
        <begin position="114"/>
        <end position="145"/>
    </location>
</feature>
<organism evidence="2 3">
    <name type="scientific">Rhodamnia argentea</name>
    <dbReference type="NCBI Taxonomy" id="178133"/>
    <lineage>
        <taxon>Eukaryota</taxon>
        <taxon>Viridiplantae</taxon>
        <taxon>Streptophyta</taxon>
        <taxon>Embryophyta</taxon>
        <taxon>Tracheophyta</taxon>
        <taxon>Spermatophyta</taxon>
        <taxon>Magnoliopsida</taxon>
        <taxon>eudicotyledons</taxon>
        <taxon>Gunneridae</taxon>
        <taxon>Pentapetalae</taxon>
        <taxon>rosids</taxon>
        <taxon>malvids</taxon>
        <taxon>Myrtales</taxon>
        <taxon>Myrtaceae</taxon>
        <taxon>Myrtoideae</taxon>
        <taxon>Myrteae</taxon>
        <taxon>Australasian group</taxon>
        <taxon>Rhodamnia</taxon>
    </lineage>
</organism>
<evidence type="ECO:0000313" key="3">
    <source>
        <dbReference type="RefSeq" id="XP_030525808.1"/>
    </source>
</evidence>
<accession>A0A8B8NUC1</accession>
<protein>
    <submittedName>
        <fullName evidence="3">Uncharacterized protein LOC115737680</fullName>
    </submittedName>
</protein>
<feature type="region of interest" description="Disordered" evidence="1">
    <location>
        <begin position="49"/>
        <end position="74"/>
    </location>
</feature>
<keyword evidence="2" id="KW-1185">Reference proteome</keyword>
<dbReference type="AlphaFoldDB" id="A0A8B8NUC1"/>
<gene>
    <name evidence="3" type="primary">LOC115737680</name>
</gene>